<dbReference type="Gene3D" id="1.10.10.10">
    <property type="entry name" value="Winged helix-like DNA-binding domain superfamily/Winged helix DNA-binding domain"/>
    <property type="match status" value="1"/>
</dbReference>
<dbReference type="Pfam" id="PF01978">
    <property type="entry name" value="TrmB"/>
    <property type="match status" value="1"/>
</dbReference>
<organism evidence="2">
    <name type="scientific">uncultured haloarchaeon</name>
    <dbReference type="NCBI Taxonomy" id="160804"/>
    <lineage>
        <taxon>Archaea</taxon>
        <taxon>Methanobacteriati</taxon>
        <taxon>Methanobacteriota</taxon>
        <taxon>Stenosarchaea group</taxon>
        <taxon>Halobacteria</taxon>
        <taxon>Halobacteriales</taxon>
        <taxon>Halobacteriaceae</taxon>
        <taxon>environmental samples</taxon>
    </lineage>
</organism>
<accession>A5YSZ6</accession>
<dbReference type="AlphaFoldDB" id="A5YSZ6"/>
<dbReference type="InterPro" id="IPR036388">
    <property type="entry name" value="WH-like_DNA-bd_sf"/>
</dbReference>
<dbReference type="InterPro" id="IPR036390">
    <property type="entry name" value="WH_DNA-bd_sf"/>
</dbReference>
<dbReference type="InterPro" id="IPR002831">
    <property type="entry name" value="Tscrpt_reg_TrmB_N"/>
</dbReference>
<feature type="domain" description="Transcription regulator TrmB N-terminal" evidence="1">
    <location>
        <begin position="51"/>
        <end position="124"/>
    </location>
</feature>
<proteinExistence type="predicted"/>
<evidence type="ECO:0000313" key="2">
    <source>
        <dbReference type="EMBL" id="ABQ76103.1"/>
    </source>
</evidence>
<protein>
    <submittedName>
        <fullName evidence="2">Transcription regulator</fullName>
    </submittedName>
</protein>
<reference evidence="2" key="1">
    <citation type="journal article" date="2007" name="ISME J.">
        <title>Genomic plasticity in prokaryotes: the case of the square haloarchaeon.</title>
        <authorList>
            <person name="Cuadros-Orellana S."/>
            <person name="Martin-Cuadrado A.B."/>
            <person name="Legault B."/>
            <person name="D'Auria G."/>
            <person name="Zhaxybayeva O."/>
            <person name="Papke R.T."/>
            <person name="Rodriguez-Valera F."/>
        </authorList>
    </citation>
    <scope>NUCLEOTIDE SEQUENCE</scope>
</reference>
<name>A5YSZ6_9EURY</name>
<evidence type="ECO:0000259" key="1">
    <source>
        <dbReference type="Pfam" id="PF01978"/>
    </source>
</evidence>
<dbReference type="SUPFAM" id="SSF46785">
    <property type="entry name" value="Winged helix' DNA-binding domain"/>
    <property type="match status" value="1"/>
</dbReference>
<dbReference type="EMBL" id="EF584000">
    <property type="protein sequence ID" value="ABQ76103.1"/>
    <property type="molecule type" value="Genomic_DNA"/>
</dbReference>
<sequence>MSDTDGPAGIFACQECGNIVIGENTLSCCDDSMTGIATEQSDHDVSLEDVLSTVFDISQSEFEICLCVMETTEVTVAELEKQTRYDQSLINRHLNHLISIGVIERRRKLLGTGGEVYVYSPVDVSVVRSQLQRQFLEWAAGATAQVGKLQRAKVEEIANPDGRTPAWESMSND</sequence>